<proteinExistence type="predicted"/>
<dbReference type="EMBL" id="QKNX01000006">
    <property type="protein sequence ID" value="TKR24922.1"/>
    <property type="molecule type" value="Genomic_DNA"/>
</dbReference>
<reference evidence="1 2" key="1">
    <citation type="submission" date="2019-04" db="EMBL/GenBank/DDBJ databases">
        <title>Natronomonas sp. F20-122 a newhaloarchaeon isolated from a saline saltern of Isla Bacuta, Huelva, Spain.</title>
        <authorList>
            <person name="Duran-Viseras A."/>
            <person name="Sanchez-Porro C."/>
            <person name="Ventosa A."/>
        </authorList>
    </citation>
    <scope>NUCLEOTIDE SEQUENCE [LARGE SCALE GENOMIC DNA]</scope>
    <source>
        <strain evidence="1 2">F20-122</strain>
    </source>
</reference>
<dbReference type="OrthoDB" id="239538at2157"/>
<protein>
    <submittedName>
        <fullName evidence="1">Uncharacterized protein</fullName>
    </submittedName>
</protein>
<name>A0A4U5J7A4_9EURY</name>
<comment type="caution">
    <text evidence="1">The sequence shown here is derived from an EMBL/GenBank/DDBJ whole genome shotgun (WGS) entry which is preliminary data.</text>
</comment>
<keyword evidence="2" id="KW-1185">Reference proteome</keyword>
<evidence type="ECO:0000313" key="2">
    <source>
        <dbReference type="Proteomes" id="UP000308037"/>
    </source>
</evidence>
<accession>A0A4U5J7A4</accession>
<evidence type="ECO:0000313" key="1">
    <source>
        <dbReference type="EMBL" id="TKR24922.1"/>
    </source>
</evidence>
<dbReference type="Proteomes" id="UP000308037">
    <property type="component" value="Unassembled WGS sequence"/>
</dbReference>
<gene>
    <name evidence="1" type="ORF">DM868_13410</name>
</gene>
<dbReference type="AlphaFoldDB" id="A0A4U5J7A4"/>
<sequence>MKHIPDRTAVMRVVLSIMLVVAAVGAVATPAAAQSDQPDWAVEMFEDMQPMVETYNENVNRDDFGFMATQLQDQDVNLVVDDPANGSEASVSFTLDDDLRMQEVELGPRDDATLRMDTDKATMDEIIASDSPEAEFRFAVVNDDITISGIGTFAMIKWVVIDVVAVVLRGIFG</sequence>
<organism evidence="1 2">
    <name type="scientific">Natronomonas salsuginis</name>
    <dbReference type="NCBI Taxonomy" id="2217661"/>
    <lineage>
        <taxon>Archaea</taxon>
        <taxon>Methanobacteriati</taxon>
        <taxon>Methanobacteriota</taxon>
        <taxon>Stenosarchaea group</taxon>
        <taxon>Halobacteria</taxon>
        <taxon>Halobacteriales</taxon>
        <taxon>Natronomonadaceae</taxon>
        <taxon>Natronomonas</taxon>
    </lineage>
</organism>
<dbReference type="RefSeq" id="WP_137277344.1">
    <property type="nucleotide sequence ID" value="NZ_QKNX01000006.1"/>
</dbReference>